<dbReference type="InterPro" id="IPR054194">
    <property type="entry name" value="DUF6899"/>
</dbReference>
<sequence length="95" mass="10623">MPYIEPNMRGLVDPTINILVVGIKDGTYLGTKRDGVLNYIISSLIAKLYKTSYTELNAAIGMLECAKLELYRRRLAAYEDKKIAENGDVYDNSSS</sequence>
<dbReference type="Pfam" id="PF21840">
    <property type="entry name" value="DUF6899"/>
    <property type="match status" value="1"/>
</dbReference>
<dbReference type="AlphaFoldDB" id="A0A0F8Z1U7"/>
<reference evidence="1" key="1">
    <citation type="journal article" date="2015" name="Nature">
        <title>Complex archaea that bridge the gap between prokaryotes and eukaryotes.</title>
        <authorList>
            <person name="Spang A."/>
            <person name="Saw J.H."/>
            <person name="Jorgensen S.L."/>
            <person name="Zaremba-Niedzwiedzka K."/>
            <person name="Martijn J."/>
            <person name="Lind A.E."/>
            <person name="van Eijk R."/>
            <person name="Schleper C."/>
            <person name="Guy L."/>
            <person name="Ettema T.J."/>
        </authorList>
    </citation>
    <scope>NUCLEOTIDE SEQUENCE</scope>
</reference>
<name>A0A0F8Z1U7_9ZZZZ</name>
<organism evidence="1">
    <name type="scientific">marine sediment metagenome</name>
    <dbReference type="NCBI Taxonomy" id="412755"/>
    <lineage>
        <taxon>unclassified sequences</taxon>
        <taxon>metagenomes</taxon>
        <taxon>ecological metagenomes</taxon>
    </lineage>
</organism>
<accession>A0A0F8Z1U7</accession>
<comment type="caution">
    <text evidence="1">The sequence shown here is derived from an EMBL/GenBank/DDBJ whole genome shotgun (WGS) entry which is preliminary data.</text>
</comment>
<proteinExistence type="predicted"/>
<gene>
    <name evidence="1" type="ORF">LCGC14_2751230</name>
</gene>
<dbReference type="EMBL" id="LAZR01050306">
    <property type="protein sequence ID" value="KKK87638.1"/>
    <property type="molecule type" value="Genomic_DNA"/>
</dbReference>
<evidence type="ECO:0000313" key="1">
    <source>
        <dbReference type="EMBL" id="KKK87638.1"/>
    </source>
</evidence>
<protein>
    <submittedName>
        <fullName evidence="1">Uncharacterized protein</fullName>
    </submittedName>
</protein>